<dbReference type="STRING" id="1182543.W9WPH5"/>
<dbReference type="AlphaFoldDB" id="W9WPH5"/>
<accession>W9WPH5</accession>
<gene>
    <name evidence="1" type="ORF">A1O5_10241</name>
</gene>
<reference evidence="1 2" key="1">
    <citation type="submission" date="2013-03" db="EMBL/GenBank/DDBJ databases">
        <title>The Genome Sequence of Cladophialophora psammophila CBS 110553.</title>
        <authorList>
            <consortium name="The Broad Institute Genomics Platform"/>
            <person name="Cuomo C."/>
            <person name="de Hoog S."/>
            <person name="Gorbushina A."/>
            <person name="Walker B."/>
            <person name="Young S.K."/>
            <person name="Zeng Q."/>
            <person name="Gargeya S."/>
            <person name="Fitzgerald M."/>
            <person name="Haas B."/>
            <person name="Abouelleil A."/>
            <person name="Allen A.W."/>
            <person name="Alvarado L."/>
            <person name="Arachchi H.M."/>
            <person name="Berlin A.M."/>
            <person name="Chapman S.B."/>
            <person name="Gainer-Dewar J."/>
            <person name="Goldberg J."/>
            <person name="Griggs A."/>
            <person name="Gujja S."/>
            <person name="Hansen M."/>
            <person name="Howarth C."/>
            <person name="Imamovic A."/>
            <person name="Ireland A."/>
            <person name="Larimer J."/>
            <person name="McCowan C."/>
            <person name="Murphy C."/>
            <person name="Pearson M."/>
            <person name="Poon T.W."/>
            <person name="Priest M."/>
            <person name="Roberts A."/>
            <person name="Saif S."/>
            <person name="Shea T."/>
            <person name="Sisk P."/>
            <person name="Sykes S."/>
            <person name="Wortman J."/>
            <person name="Nusbaum C."/>
            <person name="Birren B."/>
        </authorList>
    </citation>
    <scope>NUCLEOTIDE SEQUENCE [LARGE SCALE GENOMIC DNA]</scope>
    <source>
        <strain evidence="1 2">CBS 110553</strain>
    </source>
</reference>
<name>W9WPH5_9EURO</name>
<dbReference type="RefSeq" id="XP_007749008.1">
    <property type="nucleotide sequence ID" value="XM_007750818.1"/>
</dbReference>
<evidence type="ECO:0000313" key="2">
    <source>
        <dbReference type="Proteomes" id="UP000019471"/>
    </source>
</evidence>
<keyword evidence="2" id="KW-1185">Reference proteome</keyword>
<sequence>MATHQTAKTQYLYPPPMGQLPALGVKEVDVLGLSIGGFVAQLLALNHADGDGSKVRKLIMCESTASVGPDIPETDDDYKTAATRPHATSQEFKELFCSGAPKGEMAAEE</sequence>
<dbReference type="Gene3D" id="3.40.50.1820">
    <property type="entry name" value="alpha/beta hydrolase"/>
    <property type="match status" value="1"/>
</dbReference>
<dbReference type="EMBL" id="AMGX01000019">
    <property type="protein sequence ID" value="EXJ66571.1"/>
    <property type="molecule type" value="Genomic_DNA"/>
</dbReference>
<organism evidence="1 2">
    <name type="scientific">Cladophialophora psammophila CBS 110553</name>
    <dbReference type="NCBI Taxonomy" id="1182543"/>
    <lineage>
        <taxon>Eukaryota</taxon>
        <taxon>Fungi</taxon>
        <taxon>Dikarya</taxon>
        <taxon>Ascomycota</taxon>
        <taxon>Pezizomycotina</taxon>
        <taxon>Eurotiomycetes</taxon>
        <taxon>Chaetothyriomycetidae</taxon>
        <taxon>Chaetothyriales</taxon>
        <taxon>Herpotrichiellaceae</taxon>
        <taxon>Cladophialophora</taxon>
    </lineage>
</organism>
<dbReference type="SUPFAM" id="SSF53474">
    <property type="entry name" value="alpha/beta-Hydrolases"/>
    <property type="match status" value="1"/>
</dbReference>
<dbReference type="InterPro" id="IPR029058">
    <property type="entry name" value="AB_hydrolase_fold"/>
</dbReference>
<dbReference type="HOGENOM" id="CLU_2183679_0_0_1"/>
<dbReference type="Proteomes" id="UP000019471">
    <property type="component" value="Unassembled WGS sequence"/>
</dbReference>
<proteinExistence type="predicted"/>
<comment type="caution">
    <text evidence="1">The sequence shown here is derived from an EMBL/GenBank/DDBJ whole genome shotgun (WGS) entry which is preliminary data.</text>
</comment>
<dbReference type="OrthoDB" id="8119704at2759"/>
<evidence type="ECO:0008006" key="3">
    <source>
        <dbReference type="Google" id="ProtNLM"/>
    </source>
</evidence>
<protein>
    <recommendedName>
        <fullName evidence="3">AB hydrolase-1 domain-containing protein</fullName>
    </recommendedName>
</protein>
<evidence type="ECO:0000313" key="1">
    <source>
        <dbReference type="EMBL" id="EXJ66571.1"/>
    </source>
</evidence>
<dbReference type="GeneID" id="19194935"/>